<accession>A0A173S944</accession>
<keyword evidence="1" id="KW-0472">Membrane</keyword>
<dbReference type="InterPro" id="IPR006938">
    <property type="entry name" value="DUF624"/>
</dbReference>
<dbReference type="STRING" id="166486.ERS852572_00833"/>
<evidence type="ECO:0000256" key="1">
    <source>
        <dbReference type="SAM" id="Phobius"/>
    </source>
</evidence>
<dbReference type="EMBL" id="CYXZ01000005">
    <property type="protein sequence ID" value="CUM86317.1"/>
    <property type="molecule type" value="Genomic_DNA"/>
</dbReference>
<name>A0A173S944_9FIRM</name>
<dbReference type="AlphaFoldDB" id="A0A173S944"/>
<feature type="transmembrane region" description="Helical" evidence="1">
    <location>
        <begin position="23"/>
        <end position="47"/>
    </location>
</feature>
<evidence type="ECO:0000313" key="2">
    <source>
        <dbReference type="EMBL" id="CUM86317.1"/>
    </source>
</evidence>
<dbReference type="RefSeq" id="WP_006855244.1">
    <property type="nucleotide sequence ID" value="NZ_CABIYH010000005.1"/>
</dbReference>
<protein>
    <submittedName>
        <fullName evidence="2">Predicted integral membrane protein</fullName>
    </submittedName>
</protein>
<keyword evidence="1" id="KW-0812">Transmembrane</keyword>
<gene>
    <name evidence="2" type="ORF">ERS852572_00833</name>
</gene>
<feature type="transmembrane region" description="Helical" evidence="1">
    <location>
        <begin position="107"/>
        <end position="131"/>
    </location>
</feature>
<sequence>MGEIFGLDGGIMKFLSKVSDICIISILWLICCLPIVTIGASTTAAYYTMVKVVKREIGTLHKEFFRSFRMNFKDSIVINLIYLFLMIILAFNIYMMYQQIGNPEDNFAFQMFFIYLALFILVFIAAIYTYPMLSRFEMSKIRLIKLSVLAMFHNFPISLLLVAIFVLSFLVIVMLPFGVLFMPGVCLYIYSYFMERVIRKYMTEEMIEAWDAMAEKETDI</sequence>
<feature type="transmembrane region" description="Helical" evidence="1">
    <location>
        <begin position="173"/>
        <end position="193"/>
    </location>
</feature>
<dbReference type="GeneID" id="61435177"/>
<evidence type="ECO:0000313" key="3">
    <source>
        <dbReference type="Proteomes" id="UP000095350"/>
    </source>
</evidence>
<dbReference type="PaxDb" id="166486-ERS852572_00833"/>
<organism evidence="2 3">
    <name type="scientific">Roseburia intestinalis</name>
    <dbReference type="NCBI Taxonomy" id="166486"/>
    <lineage>
        <taxon>Bacteria</taxon>
        <taxon>Bacillati</taxon>
        <taxon>Bacillota</taxon>
        <taxon>Clostridia</taxon>
        <taxon>Lachnospirales</taxon>
        <taxon>Lachnospiraceae</taxon>
        <taxon>Roseburia</taxon>
    </lineage>
</organism>
<reference evidence="2 3" key="1">
    <citation type="submission" date="2015-09" db="EMBL/GenBank/DDBJ databases">
        <authorList>
            <consortium name="Pathogen Informatics"/>
        </authorList>
    </citation>
    <scope>NUCLEOTIDE SEQUENCE [LARGE SCALE GENOMIC DNA]</scope>
    <source>
        <strain evidence="2 3">2789STDY5834960</strain>
    </source>
</reference>
<dbReference type="Proteomes" id="UP000095350">
    <property type="component" value="Unassembled WGS sequence"/>
</dbReference>
<keyword evidence="1" id="KW-1133">Transmembrane helix</keyword>
<dbReference type="OrthoDB" id="9814991at2"/>
<feature type="transmembrane region" description="Helical" evidence="1">
    <location>
        <begin position="143"/>
        <end position="167"/>
    </location>
</feature>
<proteinExistence type="predicted"/>
<dbReference type="Pfam" id="PF04854">
    <property type="entry name" value="DUF624"/>
    <property type="match status" value="1"/>
</dbReference>
<feature type="transmembrane region" description="Helical" evidence="1">
    <location>
        <begin position="76"/>
        <end position="95"/>
    </location>
</feature>